<dbReference type="Proteomes" id="UP001596108">
    <property type="component" value="Unassembled WGS sequence"/>
</dbReference>
<organism evidence="1 2">
    <name type="scientific">Cohnella yongneupensis</name>
    <dbReference type="NCBI Taxonomy" id="425006"/>
    <lineage>
        <taxon>Bacteria</taxon>
        <taxon>Bacillati</taxon>
        <taxon>Bacillota</taxon>
        <taxon>Bacilli</taxon>
        <taxon>Bacillales</taxon>
        <taxon>Paenibacillaceae</taxon>
        <taxon>Cohnella</taxon>
    </lineage>
</organism>
<dbReference type="EMBL" id="JBHSNC010000012">
    <property type="protein sequence ID" value="MFC5528697.1"/>
    <property type="molecule type" value="Genomic_DNA"/>
</dbReference>
<proteinExistence type="predicted"/>
<keyword evidence="2" id="KW-1185">Reference proteome</keyword>
<accession>A0ABW0QXF5</accession>
<reference evidence="2" key="1">
    <citation type="journal article" date="2019" name="Int. J. Syst. Evol. Microbiol.">
        <title>The Global Catalogue of Microorganisms (GCM) 10K type strain sequencing project: providing services to taxonomists for standard genome sequencing and annotation.</title>
        <authorList>
            <consortium name="The Broad Institute Genomics Platform"/>
            <consortium name="The Broad Institute Genome Sequencing Center for Infectious Disease"/>
            <person name="Wu L."/>
            <person name="Ma J."/>
        </authorList>
    </citation>
    <scope>NUCLEOTIDE SEQUENCE [LARGE SCALE GENOMIC DNA]</scope>
    <source>
        <strain evidence="2">CGMCC 1.18578</strain>
    </source>
</reference>
<name>A0ABW0QXF5_9BACL</name>
<evidence type="ECO:0000313" key="1">
    <source>
        <dbReference type="EMBL" id="MFC5528697.1"/>
    </source>
</evidence>
<dbReference type="SUPFAM" id="SSF52540">
    <property type="entry name" value="P-loop containing nucleoside triphosphate hydrolases"/>
    <property type="match status" value="1"/>
</dbReference>
<dbReference type="Gene3D" id="3.40.50.300">
    <property type="entry name" value="P-loop containing nucleotide triphosphate hydrolases"/>
    <property type="match status" value="1"/>
</dbReference>
<evidence type="ECO:0000313" key="2">
    <source>
        <dbReference type="Proteomes" id="UP001596108"/>
    </source>
</evidence>
<evidence type="ECO:0008006" key="3">
    <source>
        <dbReference type="Google" id="ProtNLM"/>
    </source>
</evidence>
<sequence length="202" mass="23857">MERIKYLHETNKNIIITGTPRAGKSTVAFETCKKLRYNLIQLDSIVEAIKKAYSDFKVVKSSDGIMEVDKFTPFLIEYLKELNDHTPRKKGINYVIEGSDIDLNEFYKYFTVDDFIVVGICYPNKTAEDIYKTMKKYDTILDWTYYLNDNELLNYSEALVSRNKLFEESFRKHNITYYDVSHDRSSILKQIEYDIELKAKSR</sequence>
<dbReference type="RefSeq" id="WP_378110558.1">
    <property type="nucleotide sequence ID" value="NZ_JBHSNC010000012.1"/>
</dbReference>
<protein>
    <recommendedName>
        <fullName evidence="3">Shikimate kinase</fullName>
    </recommendedName>
</protein>
<dbReference type="InterPro" id="IPR027417">
    <property type="entry name" value="P-loop_NTPase"/>
</dbReference>
<gene>
    <name evidence="1" type="ORF">ACFPQ4_04415</name>
</gene>
<comment type="caution">
    <text evidence="1">The sequence shown here is derived from an EMBL/GenBank/DDBJ whole genome shotgun (WGS) entry which is preliminary data.</text>
</comment>